<evidence type="ECO:0000313" key="2">
    <source>
        <dbReference type="EMBL" id="GAA4709167.1"/>
    </source>
</evidence>
<dbReference type="CDD" id="cd00093">
    <property type="entry name" value="HTH_XRE"/>
    <property type="match status" value="1"/>
</dbReference>
<reference evidence="3" key="1">
    <citation type="journal article" date="2019" name="Int. J. Syst. Evol. Microbiol.">
        <title>The Global Catalogue of Microorganisms (GCM) 10K type strain sequencing project: providing services to taxonomists for standard genome sequencing and annotation.</title>
        <authorList>
            <consortium name="The Broad Institute Genomics Platform"/>
            <consortium name="The Broad Institute Genome Sequencing Center for Infectious Disease"/>
            <person name="Wu L."/>
            <person name="Ma J."/>
        </authorList>
    </citation>
    <scope>NUCLEOTIDE SEQUENCE [LARGE SCALE GENOMIC DNA]</scope>
    <source>
        <strain evidence="3">JCM 17975</strain>
    </source>
</reference>
<dbReference type="InterPro" id="IPR001387">
    <property type="entry name" value="Cro/C1-type_HTH"/>
</dbReference>
<dbReference type="SUPFAM" id="SSF47413">
    <property type="entry name" value="lambda repressor-like DNA-binding domains"/>
    <property type="match status" value="1"/>
</dbReference>
<name>A0ABP8XJC5_9MICO</name>
<dbReference type="SMART" id="SM00530">
    <property type="entry name" value="HTH_XRE"/>
    <property type="match status" value="1"/>
</dbReference>
<sequence>MEGMSEQRNVGLAGFLRSRREALTPAGVGVKTYGEQRRVPGLRREEVARLAGMSVNYYTRIEQGESHQMSDAVLESIAGALRLDESERLHLLRLAWPAQVARREIRPERLRYTVQALAESMTDQAVIVVGRRIDLLGGNPLGFALLGLGPEQRPNLARQMFLDPAMRDLYVDWEREATYLASYLRMASGDQPDDPLLNELVGELSIKSPDFVRIWAAHPVAECTHSVQEYEHPLVGRLSLNTEGFHLPDAPAQRIVFLGAAPGSDSAGRLRLLGSLASG</sequence>
<gene>
    <name evidence="2" type="ORF">GCM10023198_34930</name>
</gene>
<keyword evidence="3" id="KW-1185">Reference proteome</keyword>
<proteinExistence type="predicted"/>
<protein>
    <submittedName>
        <fullName evidence="2">Helix-turn-helix transcriptional regulator</fullName>
    </submittedName>
</protein>
<dbReference type="EMBL" id="BAABHM010000016">
    <property type="protein sequence ID" value="GAA4709167.1"/>
    <property type="molecule type" value="Genomic_DNA"/>
</dbReference>
<dbReference type="PROSITE" id="PS50943">
    <property type="entry name" value="HTH_CROC1"/>
    <property type="match status" value="1"/>
</dbReference>
<accession>A0ABP8XJC5</accession>
<dbReference type="Pfam" id="PF13560">
    <property type="entry name" value="HTH_31"/>
    <property type="match status" value="1"/>
</dbReference>
<dbReference type="Gene3D" id="1.10.260.40">
    <property type="entry name" value="lambda repressor-like DNA-binding domains"/>
    <property type="match status" value="1"/>
</dbReference>
<comment type="caution">
    <text evidence="2">The sequence shown here is derived from an EMBL/GenBank/DDBJ whole genome shotgun (WGS) entry which is preliminary data.</text>
</comment>
<dbReference type="Gene3D" id="3.30.450.180">
    <property type="match status" value="1"/>
</dbReference>
<dbReference type="InterPro" id="IPR010982">
    <property type="entry name" value="Lambda_DNA-bd_dom_sf"/>
</dbReference>
<dbReference type="Pfam" id="PF17765">
    <property type="entry name" value="MLTR_LBD"/>
    <property type="match status" value="1"/>
</dbReference>
<dbReference type="InterPro" id="IPR041413">
    <property type="entry name" value="MLTR_LBD"/>
</dbReference>
<evidence type="ECO:0000313" key="3">
    <source>
        <dbReference type="Proteomes" id="UP001500843"/>
    </source>
</evidence>
<feature type="domain" description="HTH cro/C1-type" evidence="1">
    <location>
        <begin position="41"/>
        <end position="88"/>
    </location>
</feature>
<dbReference type="PANTHER" id="PTHR35010:SF2">
    <property type="entry name" value="BLL4672 PROTEIN"/>
    <property type="match status" value="1"/>
</dbReference>
<evidence type="ECO:0000259" key="1">
    <source>
        <dbReference type="PROSITE" id="PS50943"/>
    </source>
</evidence>
<dbReference type="PANTHER" id="PTHR35010">
    <property type="entry name" value="BLL4672 PROTEIN-RELATED"/>
    <property type="match status" value="1"/>
</dbReference>
<organism evidence="2 3">
    <name type="scientific">Promicromonospora umidemergens</name>
    <dbReference type="NCBI Taxonomy" id="629679"/>
    <lineage>
        <taxon>Bacteria</taxon>
        <taxon>Bacillati</taxon>
        <taxon>Actinomycetota</taxon>
        <taxon>Actinomycetes</taxon>
        <taxon>Micrococcales</taxon>
        <taxon>Promicromonosporaceae</taxon>
        <taxon>Promicromonospora</taxon>
    </lineage>
</organism>
<dbReference type="Proteomes" id="UP001500843">
    <property type="component" value="Unassembled WGS sequence"/>
</dbReference>